<proteinExistence type="predicted"/>
<accession>A0A0A9ATE8</accession>
<dbReference type="AlphaFoldDB" id="A0A0A9ATE8"/>
<evidence type="ECO:0000313" key="1">
    <source>
        <dbReference type="EMBL" id="JAD50382.1"/>
    </source>
</evidence>
<reference evidence="1" key="2">
    <citation type="journal article" date="2015" name="Data Brief">
        <title>Shoot transcriptome of the giant reed, Arundo donax.</title>
        <authorList>
            <person name="Barrero R.A."/>
            <person name="Guerrero F.D."/>
            <person name="Moolhuijzen P."/>
            <person name="Goolsby J.A."/>
            <person name="Tidwell J."/>
            <person name="Bellgard S.E."/>
            <person name="Bellgard M.I."/>
        </authorList>
    </citation>
    <scope>NUCLEOTIDE SEQUENCE</scope>
    <source>
        <tissue evidence="1">Shoot tissue taken approximately 20 cm above the soil surface</tissue>
    </source>
</reference>
<name>A0A0A9ATE8_ARUDO</name>
<organism evidence="1">
    <name type="scientific">Arundo donax</name>
    <name type="common">Giant reed</name>
    <name type="synonym">Donax arundinaceus</name>
    <dbReference type="NCBI Taxonomy" id="35708"/>
    <lineage>
        <taxon>Eukaryota</taxon>
        <taxon>Viridiplantae</taxon>
        <taxon>Streptophyta</taxon>
        <taxon>Embryophyta</taxon>
        <taxon>Tracheophyta</taxon>
        <taxon>Spermatophyta</taxon>
        <taxon>Magnoliopsida</taxon>
        <taxon>Liliopsida</taxon>
        <taxon>Poales</taxon>
        <taxon>Poaceae</taxon>
        <taxon>PACMAD clade</taxon>
        <taxon>Arundinoideae</taxon>
        <taxon>Arundineae</taxon>
        <taxon>Arundo</taxon>
    </lineage>
</organism>
<protein>
    <submittedName>
        <fullName evidence="1">Uncharacterized protein</fullName>
    </submittedName>
</protein>
<reference evidence="1" key="1">
    <citation type="submission" date="2014-09" db="EMBL/GenBank/DDBJ databases">
        <authorList>
            <person name="Magalhaes I.L.F."/>
            <person name="Oliveira U."/>
            <person name="Santos F.R."/>
            <person name="Vidigal T.H.D.A."/>
            <person name="Brescovit A.D."/>
            <person name="Santos A.J."/>
        </authorList>
    </citation>
    <scope>NUCLEOTIDE SEQUENCE</scope>
    <source>
        <tissue evidence="1">Shoot tissue taken approximately 20 cm above the soil surface</tissue>
    </source>
</reference>
<dbReference type="EMBL" id="GBRH01247513">
    <property type="protein sequence ID" value="JAD50382.1"/>
    <property type="molecule type" value="Transcribed_RNA"/>
</dbReference>
<sequence>MKGRLVQQQCSLCCPCYLYTFNIVMMGLQVNDVGLSDMYFYFSWCKICS</sequence>